<evidence type="ECO:0000256" key="13">
    <source>
        <dbReference type="ARBA" id="ARBA00022989"/>
    </source>
</evidence>
<comment type="similarity">
    <text evidence="5 18">Belongs to the CDS family.</text>
</comment>
<dbReference type="GO" id="GO:0005886">
    <property type="term" value="C:plasma membrane"/>
    <property type="evidence" value="ECO:0007669"/>
    <property type="project" value="UniProtKB-SubCell"/>
</dbReference>
<reference evidence="21 23" key="5">
    <citation type="journal article" date="2023" name="Int. J. Syst. Evol. Microbiol.">
        <title>Sellimonas catena sp. nov., isolated from human faeces.</title>
        <authorList>
            <person name="Hisatomi A."/>
            <person name="Ohkuma M."/>
            <person name="Sakamoto M."/>
        </authorList>
    </citation>
    <scope>NUCLEOTIDE SEQUENCE</scope>
    <source>
        <strain evidence="20 23">12EGH17</strain>
        <strain evidence="21">18CBH55</strain>
    </source>
</reference>
<dbReference type="RefSeq" id="WP_118636325.1">
    <property type="nucleotide sequence ID" value="NZ_BSBO01000001.1"/>
</dbReference>
<evidence type="ECO:0000256" key="17">
    <source>
        <dbReference type="ARBA" id="ARBA00023264"/>
    </source>
</evidence>
<comment type="caution">
    <text evidence="21">The sequence shown here is derived from an EMBL/GenBank/DDBJ whole genome shotgun (WGS) entry which is preliminary data.</text>
</comment>
<dbReference type="GO" id="GO:0004605">
    <property type="term" value="F:phosphatidate cytidylyltransferase activity"/>
    <property type="evidence" value="ECO:0007669"/>
    <property type="project" value="UniProtKB-EC"/>
</dbReference>
<evidence type="ECO:0000256" key="1">
    <source>
        <dbReference type="ARBA" id="ARBA00001698"/>
    </source>
</evidence>
<keyword evidence="12 18" id="KW-0548">Nucleotidyltransferase</keyword>
<reference evidence="20" key="2">
    <citation type="submission" date="2022-11" db="EMBL/GenBank/DDBJ databases">
        <title>Draft genome sequence of Sellimonas catena strain 12EGH17.</title>
        <authorList>
            <person name="Atsushi H."/>
            <person name="Moriya O."/>
            <person name="Mitsuo S."/>
        </authorList>
    </citation>
    <scope>NUCLEOTIDE SEQUENCE</scope>
    <source>
        <strain evidence="20">12EGH17</strain>
    </source>
</reference>
<organism evidence="21 22">
    <name type="scientific">Sellimonas catena</name>
    <dbReference type="NCBI Taxonomy" id="2994035"/>
    <lineage>
        <taxon>Bacteria</taxon>
        <taxon>Bacillati</taxon>
        <taxon>Bacillota</taxon>
        <taxon>Clostridia</taxon>
        <taxon>Lachnospirales</taxon>
        <taxon>Lachnospiraceae</taxon>
        <taxon>Sellimonas</taxon>
    </lineage>
</organism>
<keyword evidence="8" id="KW-1003">Cell membrane</keyword>
<dbReference type="AlphaFoldDB" id="A0A9W6CG75"/>
<evidence type="ECO:0000256" key="18">
    <source>
        <dbReference type="RuleBase" id="RU003938"/>
    </source>
</evidence>
<evidence type="ECO:0000256" key="3">
    <source>
        <dbReference type="ARBA" id="ARBA00005119"/>
    </source>
</evidence>
<keyword evidence="13 19" id="KW-1133">Transmembrane helix</keyword>
<evidence type="ECO:0000256" key="16">
    <source>
        <dbReference type="ARBA" id="ARBA00023209"/>
    </source>
</evidence>
<evidence type="ECO:0000256" key="4">
    <source>
        <dbReference type="ARBA" id="ARBA00005189"/>
    </source>
</evidence>
<dbReference type="EC" id="2.7.7.41" evidence="6 18"/>
<name>A0A9W6CG75_9FIRM</name>
<evidence type="ECO:0000256" key="5">
    <source>
        <dbReference type="ARBA" id="ARBA00010185"/>
    </source>
</evidence>
<evidence type="ECO:0000313" key="23">
    <source>
        <dbReference type="Proteomes" id="UP001145145"/>
    </source>
</evidence>
<comment type="catalytic activity">
    <reaction evidence="1 18">
        <text>a 1,2-diacyl-sn-glycero-3-phosphate + CTP + H(+) = a CDP-1,2-diacyl-sn-glycerol + diphosphate</text>
        <dbReference type="Rhea" id="RHEA:16229"/>
        <dbReference type="ChEBI" id="CHEBI:15378"/>
        <dbReference type="ChEBI" id="CHEBI:33019"/>
        <dbReference type="ChEBI" id="CHEBI:37563"/>
        <dbReference type="ChEBI" id="CHEBI:58332"/>
        <dbReference type="ChEBI" id="CHEBI:58608"/>
        <dbReference type="EC" id="2.7.7.41"/>
    </reaction>
</comment>
<dbReference type="PANTHER" id="PTHR46382">
    <property type="entry name" value="PHOSPHATIDATE CYTIDYLYLTRANSFERASE"/>
    <property type="match status" value="1"/>
</dbReference>
<evidence type="ECO:0000256" key="15">
    <source>
        <dbReference type="ARBA" id="ARBA00023136"/>
    </source>
</evidence>
<sequence length="279" mass="30132">MFKTRLLSGILLVAIALATIIPGNDILFVLLLLISLIGMSELYKVSRLQASLPGIVGYAAAAAYYLLIRLEVKGPGENRILQYIDGQGLALLVIVFLIVLMAVYVFSYPKYVSEEMMLIFFGVFYVAVMLSYVYRARMIPEEGAYLVWLVFLCSWGCDTCAYCVGMLIGKHKMSPKLSPKKSVEGAVGGVVGAALLGALYAAAVSHFADADASPALYALICGAGGLISMVGDLAASAIKRNHNIKDYGKLIPGHGGILDRFDSVIFTAPIIYYLSIFFI</sequence>
<reference evidence="20" key="1">
    <citation type="submission" date="2022-11" db="EMBL/GenBank/DDBJ databases">
        <title>Draft genome sequence of Sellimonas catena strain 12EGH17.</title>
        <authorList>
            <person name="Hisatomi A."/>
            <person name="Ohkuma M."/>
            <person name="Sakamoto M."/>
        </authorList>
    </citation>
    <scope>NUCLEOTIDE SEQUENCE</scope>
    <source>
        <strain evidence="20">12EGH17</strain>
    </source>
</reference>
<dbReference type="PANTHER" id="PTHR46382:SF1">
    <property type="entry name" value="PHOSPHATIDATE CYTIDYLYLTRANSFERASE"/>
    <property type="match status" value="1"/>
</dbReference>
<keyword evidence="10 18" id="KW-0808">Transferase</keyword>
<keyword evidence="17" id="KW-1208">Phospholipid metabolism</keyword>
<reference evidence="21" key="3">
    <citation type="submission" date="2022-11" db="EMBL/GenBank/DDBJ databases">
        <title>Draft genome sequence of Sellimonas catena strain 18CBH55.</title>
        <authorList>
            <person name="Atsushi H."/>
            <person name="Moriya O."/>
            <person name="Mitsuo S."/>
        </authorList>
    </citation>
    <scope>NUCLEOTIDE SEQUENCE</scope>
    <source>
        <strain evidence="21">18CBH55</strain>
    </source>
</reference>
<keyword evidence="9" id="KW-0444">Lipid biosynthesis</keyword>
<evidence type="ECO:0000256" key="11">
    <source>
        <dbReference type="ARBA" id="ARBA00022692"/>
    </source>
</evidence>
<evidence type="ECO:0000256" key="6">
    <source>
        <dbReference type="ARBA" id="ARBA00012487"/>
    </source>
</evidence>
<dbReference type="Pfam" id="PF01148">
    <property type="entry name" value="CTP_transf_1"/>
    <property type="match status" value="1"/>
</dbReference>
<feature type="transmembrane region" description="Helical" evidence="19">
    <location>
        <begin position="186"/>
        <end position="208"/>
    </location>
</feature>
<feature type="transmembrane region" description="Helical" evidence="19">
    <location>
        <begin position="146"/>
        <end position="165"/>
    </location>
</feature>
<gene>
    <name evidence="20" type="ORF">Selli1_01010</name>
    <name evidence="21" type="ORF">Selli2_34160</name>
</gene>
<evidence type="ECO:0000256" key="14">
    <source>
        <dbReference type="ARBA" id="ARBA00023098"/>
    </source>
</evidence>
<comment type="pathway">
    <text evidence="4">Lipid metabolism.</text>
</comment>
<evidence type="ECO:0000313" key="22">
    <source>
        <dbReference type="Proteomes" id="UP001145094"/>
    </source>
</evidence>
<feature type="transmembrane region" description="Helical" evidence="19">
    <location>
        <begin position="118"/>
        <end position="134"/>
    </location>
</feature>
<protein>
    <recommendedName>
        <fullName evidence="7 18">Phosphatidate cytidylyltransferase</fullName>
        <ecNumber evidence="6 18">2.7.7.41</ecNumber>
    </recommendedName>
</protein>
<evidence type="ECO:0000256" key="19">
    <source>
        <dbReference type="SAM" id="Phobius"/>
    </source>
</evidence>
<evidence type="ECO:0000313" key="20">
    <source>
        <dbReference type="EMBL" id="GLG02927.1"/>
    </source>
</evidence>
<feature type="transmembrane region" description="Helical" evidence="19">
    <location>
        <begin position="88"/>
        <end position="106"/>
    </location>
</feature>
<dbReference type="GO" id="GO:0016024">
    <property type="term" value="P:CDP-diacylglycerol biosynthetic process"/>
    <property type="evidence" value="ECO:0007669"/>
    <property type="project" value="TreeGrafter"/>
</dbReference>
<comment type="subcellular location">
    <subcellularLocation>
        <location evidence="2">Cell membrane</location>
        <topology evidence="2">Multi-pass membrane protein</topology>
    </subcellularLocation>
</comment>
<keyword evidence="11 18" id="KW-0812">Transmembrane</keyword>
<evidence type="ECO:0000256" key="9">
    <source>
        <dbReference type="ARBA" id="ARBA00022516"/>
    </source>
</evidence>
<evidence type="ECO:0000313" key="21">
    <source>
        <dbReference type="EMBL" id="GLG91989.1"/>
    </source>
</evidence>
<evidence type="ECO:0000256" key="8">
    <source>
        <dbReference type="ARBA" id="ARBA00022475"/>
    </source>
</evidence>
<reference evidence="21" key="4">
    <citation type="submission" date="2022-11" db="EMBL/GenBank/DDBJ databases">
        <title>Draft genome sequence of Sellimonas catena strain 18CBH55.</title>
        <authorList>
            <person name="Hisatomi A."/>
            <person name="Ohkuma M."/>
            <person name="Sakamoto M."/>
        </authorList>
    </citation>
    <scope>NUCLEOTIDE SEQUENCE</scope>
    <source>
        <strain evidence="21">18CBH55</strain>
    </source>
</reference>
<comment type="pathway">
    <text evidence="3 18">Phospholipid metabolism; CDP-diacylglycerol biosynthesis; CDP-diacylglycerol from sn-glycerol 3-phosphate: step 3/3.</text>
</comment>
<dbReference type="EMBL" id="BSCH01000032">
    <property type="protein sequence ID" value="GLG91989.1"/>
    <property type="molecule type" value="Genomic_DNA"/>
</dbReference>
<dbReference type="Proteomes" id="UP001145145">
    <property type="component" value="Unassembled WGS sequence"/>
</dbReference>
<evidence type="ECO:0000256" key="10">
    <source>
        <dbReference type="ARBA" id="ARBA00022679"/>
    </source>
</evidence>
<feature type="transmembrane region" description="Helical" evidence="19">
    <location>
        <begin position="50"/>
        <end position="68"/>
    </location>
</feature>
<dbReference type="InterPro" id="IPR000374">
    <property type="entry name" value="PC_trans"/>
</dbReference>
<evidence type="ECO:0000256" key="12">
    <source>
        <dbReference type="ARBA" id="ARBA00022695"/>
    </source>
</evidence>
<dbReference type="PROSITE" id="PS01315">
    <property type="entry name" value="CDS"/>
    <property type="match status" value="1"/>
</dbReference>
<dbReference type="EMBL" id="BSBO01000001">
    <property type="protein sequence ID" value="GLG02927.1"/>
    <property type="molecule type" value="Genomic_DNA"/>
</dbReference>
<dbReference type="Proteomes" id="UP001145094">
    <property type="component" value="Unassembled WGS sequence"/>
</dbReference>
<keyword evidence="23" id="KW-1185">Reference proteome</keyword>
<evidence type="ECO:0000256" key="2">
    <source>
        <dbReference type="ARBA" id="ARBA00004651"/>
    </source>
</evidence>
<evidence type="ECO:0000256" key="7">
    <source>
        <dbReference type="ARBA" id="ARBA00019373"/>
    </source>
</evidence>
<keyword evidence="16" id="KW-0594">Phospholipid biosynthesis</keyword>
<keyword evidence="14" id="KW-0443">Lipid metabolism</keyword>
<keyword evidence="15 19" id="KW-0472">Membrane</keyword>
<accession>A0A9W6CG75</accession>
<feature type="transmembrane region" description="Helical" evidence="19">
    <location>
        <begin position="214"/>
        <end position="235"/>
    </location>
</feature>
<proteinExistence type="inferred from homology"/>